<dbReference type="RefSeq" id="WP_164354442.1">
    <property type="nucleotide sequence ID" value="NZ_JAABNT010000008.1"/>
</dbReference>
<evidence type="ECO:0000313" key="2">
    <source>
        <dbReference type="Proteomes" id="UP000468591"/>
    </source>
</evidence>
<accession>A0A6P0CBA9</accession>
<keyword evidence="2" id="KW-1185">Reference proteome</keyword>
<protein>
    <recommendedName>
        <fullName evidence="3">Phage protein D</fullName>
    </recommendedName>
</protein>
<sequence length="377" mass="40186">MSSGAELRVYVGPAVPVPLSQDALKALVSASVSSATPTAPGVFQLVFDIDQRSPLHTVFLISGGAPIPLVRVVIAARVNGEESVLIDGVMTNHEISPGPAPGTARLTVTGEDLSRALDYIAFNEILYPAAPDFVRVGLILLKYAFLGVIPKVIPSVLLDVPLPTERIPRQQGKDLGYIKMLAEKVGYVFMMQPGDVVGTSYAYWGPEIRVGEPQRALNFDMDAHKNVQSLSGSYNGQNAKLPIVTIQNPQTRAPIPIPIVVNPVFDPPVGAIPPIPLQIEPVTGTAKLNPVQAALVGMAKAAQANKAPVKLSGQLDVMRYGRLLQPHKLVGLRGFGAAFDGLHYVEMVRTNFSAGTLTQGFEITRNGLLSTVEKVPA</sequence>
<gene>
    <name evidence="1" type="ORF">GV827_14030</name>
</gene>
<comment type="caution">
    <text evidence="1">The sequence shown here is derived from an EMBL/GenBank/DDBJ whole genome shotgun (WGS) entry which is preliminary data.</text>
</comment>
<dbReference type="AlphaFoldDB" id="A0A6P0CBA9"/>
<dbReference type="Proteomes" id="UP000468591">
    <property type="component" value="Unassembled WGS sequence"/>
</dbReference>
<evidence type="ECO:0000313" key="1">
    <source>
        <dbReference type="EMBL" id="NEK23521.1"/>
    </source>
</evidence>
<proteinExistence type="predicted"/>
<name>A0A6P0CBA9_9RHOB</name>
<organism evidence="1 2">
    <name type="scientific">Sulfitobacter sediminilitoris</name>
    <dbReference type="NCBI Taxonomy" id="2698830"/>
    <lineage>
        <taxon>Bacteria</taxon>
        <taxon>Pseudomonadati</taxon>
        <taxon>Pseudomonadota</taxon>
        <taxon>Alphaproteobacteria</taxon>
        <taxon>Rhodobacterales</taxon>
        <taxon>Roseobacteraceae</taxon>
        <taxon>Sulfitobacter</taxon>
    </lineage>
</organism>
<reference evidence="1 2" key="1">
    <citation type="submission" date="2020-01" db="EMBL/GenBank/DDBJ databases">
        <title>Sulfitobacter sediminilitoris sp. nov., isolated from a tidal flat.</title>
        <authorList>
            <person name="Park S."/>
            <person name="Yoon J.-H."/>
        </authorList>
    </citation>
    <scope>NUCLEOTIDE SEQUENCE [LARGE SCALE GENOMIC DNA]</scope>
    <source>
        <strain evidence="1 2">JBTF-M27</strain>
    </source>
</reference>
<evidence type="ECO:0008006" key="3">
    <source>
        <dbReference type="Google" id="ProtNLM"/>
    </source>
</evidence>
<dbReference type="EMBL" id="JAABNT010000008">
    <property type="protein sequence ID" value="NEK23521.1"/>
    <property type="molecule type" value="Genomic_DNA"/>
</dbReference>